<proteinExistence type="inferred from homology"/>
<dbReference type="InterPro" id="IPR004474">
    <property type="entry name" value="LytR_CpsA_psr"/>
</dbReference>
<evidence type="ECO:0000259" key="4">
    <source>
        <dbReference type="Pfam" id="PF03816"/>
    </source>
</evidence>
<protein>
    <submittedName>
        <fullName evidence="5">LCP family protein</fullName>
    </submittedName>
</protein>
<keyword evidence="6" id="KW-1185">Reference proteome</keyword>
<feature type="region of interest" description="Disordered" evidence="2">
    <location>
        <begin position="381"/>
        <end position="500"/>
    </location>
</feature>
<dbReference type="Proteomes" id="UP000661649">
    <property type="component" value="Unassembled WGS sequence"/>
</dbReference>
<evidence type="ECO:0000313" key="5">
    <source>
        <dbReference type="EMBL" id="MBC8627452.1"/>
    </source>
</evidence>
<evidence type="ECO:0000256" key="2">
    <source>
        <dbReference type="SAM" id="MobiDB-lite"/>
    </source>
</evidence>
<keyword evidence="3" id="KW-0472">Membrane</keyword>
<keyword evidence="3" id="KW-1133">Transmembrane helix</keyword>
<dbReference type="Gene3D" id="3.40.630.190">
    <property type="entry name" value="LCP protein"/>
    <property type="match status" value="1"/>
</dbReference>
<evidence type="ECO:0000313" key="6">
    <source>
        <dbReference type="Proteomes" id="UP000661649"/>
    </source>
</evidence>
<gene>
    <name evidence="5" type="ORF">H8712_02215</name>
</gene>
<organism evidence="5 6">
    <name type="scientific">Blautia stercoris</name>
    <dbReference type="NCBI Taxonomy" id="871664"/>
    <lineage>
        <taxon>Bacteria</taxon>
        <taxon>Bacillati</taxon>
        <taxon>Bacillota</taxon>
        <taxon>Clostridia</taxon>
        <taxon>Lachnospirales</taxon>
        <taxon>Lachnospiraceae</taxon>
        <taxon>Blautia</taxon>
    </lineage>
</organism>
<keyword evidence="3" id="KW-0812">Transmembrane</keyword>
<feature type="compositionally biased region" description="Low complexity" evidence="2">
    <location>
        <begin position="450"/>
        <end position="466"/>
    </location>
</feature>
<comment type="caution">
    <text evidence="5">The sequence shown here is derived from an EMBL/GenBank/DDBJ whole genome shotgun (WGS) entry which is preliminary data.</text>
</comment>
<dbReference type="Pfam" id="PF03816">
    <property type="entry name" value="LytR_cpsA_psr"/>
    <property type="match status" value="1"/>
</dbReference>
<evidence type="ECO:0000256" key="3">
    <source>
        <dbReference type="SAM" id="Phobius"/>
    </source>
</evidence>
<feature type="domain" description="Cell envelope-related transcriptional attenuator" evidence="4">
    <location>
        <begin position="90"/>
        <end position="260"/>
    </location>
</feature>
<feature type="compositionally biased region" description="Acidic residues" evidence="2">
    <location>
        <begin position="436"/>
        <end position="449"/>
    </location>
</feature>
<sequence length="500" mass="55890">MAKRSRNTVKRKRRRLIFGIELVVLLVLVGVLFVYANITNKLGKIDISDSAGSADVKVNEQVVGSKVMKGYTNIALFGVDSRDENLDSSNSDTTIVASINNDTKEVKLVSIYRDTYLNIGQDKDKYDKANAAYAIGGPVQSMSMLNTNMDLNIKNYVAVDFNALVKVIDLLGGLDVDLSYEEIEHMNNYCVETSEKTGASYEPIEKPDPKPEDESKILGTYHLNGVQATSYCRIRYTSGWDMKRTERQRYIISLMVEKAKKASLSTLNDIMDEVFPMIKTNFSKTELIQLGMGILSYQLGDTQGFPKSNIMGEDVKDAIGIDCVVPTTLEANVKQLHAFLFDQEDYSPSETVLKRSDYIAAHTGFGNDYVSDELKQYISDRESALDDEENSDSEEEIDTQSDASSETSADDMSAYSQDSSSSDNYSNGNSNHNDYDYDDSDYDYEDNSDDYSGYGNNNGYYNSYNEDNSDGDESGSYNSEESDDSDNSYSDDNTYSEEEE</sequence>
<dbReference type="EMBL" id="JACRTP010000001">
    <property type="protein sequence ID" value="MBC8627452.1"/>
    <property type="molecule type" value="Genomic_DNA"/>
</dbReference>
<dbReference type="NCBIfam" id="TIGR00350">
    <property type="entry name" value="lytR_cpsA_psr"/>
    <property type="match status" value="1"/>
</dbReference>
<name>A0ABR7P866_9FIRM</name>
<reference evidence="5 6" key="1">
    <citation type="submission" date="2020-08" db="EMBL/GenBank/DDBJ databases">
        <title>Genome public.</title>
        <authorList>
            <person name="Liu C."/>
            <person name="Sun Q."/>
        </authorList>
    </citation>
    <scope>NUCLEOTIDE SEQUENCE [LARGE SCALE GENOMIC DNA]</scope>
    <source>
        <strain evidence="5 6">3_YM_SP_D4_24.mj</strain>
    </source>
</reference>
<dbReference type="InterPro" id="IPR050922">
    <property type="entry name" value="LytR/CpsA/Psr_CW_biosynth"/>
</dbReference>
<dbReference type="PANTHER" id="PTHR33392">
    <property type="entry name" value="POLYISOPRENYL-TEICHOIC ACID--PEPTIDOGLYCAN TEICHOIC ACID TRANSFERASE TAGU"/>
    <property type="match status" value="1"/>
</dbReference>
<dbReference type="PANTHER" id="PTHR33392:SF6">
    <property type="entry name" value="POLYISOPRENYL-TEICHOIC ACID--PEPTIDOGLYCAN TEICHOIC ACID TRANSFERASE TAGU"/>
    <property type="match status" value="1"/>
</dbReference>
<feature type="compositionally biased region" description="Low complexity" evidence="2">
    <location>
        <begin position="410"/>
        <end position="432"/>
    </location>
</feature>
<dbReference type="RefSeq" id="WP_187558142.1">
    <property type="nucleotide sequence ID" value="NZ_JACRTP010000001.1"/>
</dbReference>
<feature type="transmembrane region" description="Helical" evidence="3">
    <location>
        <begin position="16"/>
        <end position="36"/>
    </location>
</feature>
<accession>A0ABR7P866</accession>
<comment type="similarity">
    <text evidence="1">Belongs to the LytR/CpsA/Psr (LCP) family.</text>
</comment>
<feature type="compositionally biased region" description="Acidic residues" evidence="2">
    <location>
        <begin position="385"/>
        <end position="399"/>
    </location>
</feature>
<evidence type="ECO:0000256" key="1">
    <source>
        <dbReference type="ARBA" id="ARBA00006068"/>
    </source>
</evidence>